<accession>A0A175WFF5</accession>
<comment type="caution">
    <text evidence="2">The sequence shown here is derived from an EMBL/GenBank/DDBJ whole genome shotgun (WGS) entry which is preliminary data.</text>
</comment>
<dbReference type="VEuPathDB" id="FungiDB:MMYC01_201330"/>
<evidence type="ECO:0000313" key="2">
    <source>
        <dbReference type="EMBL" id="KXX82376.1"/>
    </source>
</evidence>
<evidence type="ECO:0000256" key="1">
    <source>
        <dbReference type="SAM" id="MobiDB-lite"/>
    </source>
</evidence>
<dbReference type="Proteomes" id="UP000078237">
    <property type="component" value="Unassembled WGS sequence"/>
</dbReference>
<organism evidence="2 3">
    <name type="scientific">Madurella mycetomatis</name>
    <dbReference type="NCBI Taxonomy" id="100816"/>
    <lineage>
        <taxon>Eukaryota</taxon>
        <taxon>Fungi</taxon>
        <taxon>Dikarya</taxon>
        <taxon>Ascomycota</taxon>
        <taxon>Pezizomycotina</taxon>
        <taxon>Sordariomycetes</taxon>
        <taxon>Sordariomycetidae</taxon>
        <taxon>Sordariales</taxon>
        <taxon>Sordariales incertae sedis</taxon>
        <taxon>Madurella</taxon>
    </lineage>
</organism>
<protein>
    <submittedName>
        <fullName evidence="2">Uncharacterized protein</fullName>
    </submittedName>
</protein>
<sequence length="519" mass="59118">MGFTPFPGSIAFDEVLVAPQSQRARNWFRIRDGALSFPRARSGKGTKGPRSLGAICLRVLADNIDAISEDWLYDIIEFLPGKLTWELWKQLAPRNVSLRAWSALSYELEQERFQDAGDQIAHTGEKHQDKITVPMALRRYCQEIFDPPCGLDVYTIPLLSLSGCLAYLCIDNVTHFEVQELLSLPKLSALEVLELVEREPSLNGMSDRVIRGWTESATCFDPFPSLRVMKITSSTHAVSEGSLRYVLRYPRLEIFDITALPASRWRNASSIADSCGWKATKPGDSLFVSYAEAYLDGRVDVRITGVEGLRQLFEDDRQRVALVPDPRKLIYLARTESRDGVDVREYPGRYYPDAKVHPRHEDLDFSGYLDESWQSLLGAAHPLCAAANSQERREARHQGTMTDNEVFWFLSLLSQKEFNPRIPAQAQAAGITLLTERFVSLRLRGPFRFTGQHQGLANSERLIFSRTQRPQVRQPEMEPRRREESVQTESRRPGERRETDLKPRKRQKLSDVLSSFGVT</sequence>
<gene>
    <name evidence="2" type="ORF">MMYC01_201330</name>
</gene>
<evidence type="ECO:0000313" key="3">
    <source>
        <dbReference type="Proteomes" id="UP000078237"/>
    </source>
</evidence>
<dbReference type="OrthoDB" id="4580037at2759"/>
<reference evidence="2 3" key="1">
    <citation type="journal article" date="2016" name="Genome Announc.">
        <title>Genome Sequence of Madurella mycetomatis mm55, Isolated from a Human Mycetoma Case in Sudan.</title>
        <authorList>
            <person name="Smit S."/>
            <person name="Derks M.F."/>
            <person name="Bervoets S."/>
            <person name="Fahal A."/>
            <person name="van Leeuwen W."/>
            <person name="van Belkum A."/>
            <person name="van de Sande W.W."/>
        </authorList>
    </citation>
    <scope>NUCLEOTIDE SEQUENCE [LARGE SCALE GENOMIC DNA]</scope>
    <source>
        <strain evidence="3">mm55</strain>
    </source>
</reference>
<dbReference type="EMBL" id="LCTW02000015">
    <property type="protein sequence ID" value="KXX82376.1"/>
    <property type="molecule type" value="Genomic_DNA"/>
</dbReference>
<keyword evidence="3" id="KW-1185">Reference proteome</keyword>
<feature type="region of interest" description="Disordered" evidence="1">
    <location>
        <begin position="467"/>
        <end position="519"/>
    </location>
</feature>
<name>A0A175WFF5_9PEZI</name>
<proteinExistence type="predicted"/>
<feature type="compositionally biased region" description="Basic and acidic residues" evidence="1">
    <location>
        <begin position="475"/>
        <end position="502"/>
    </location>
</feature>
<dbReference type="AlphaFoldDB" id="A0A175WFF5"/>